<dbReference type="Proteomes" id="UP000239485">
    <property type="component" value="Unassembled WGS sequence"/>
</dbReference>
<evidence type="ECO:0000313" key="2">
    <source>
        <dbReference type="EMBL" id="PPK97739.1"/>
    </source>
</evidence>
<dbReference type="Pfam" id="PF13649">
    <property type="entry name" value="Methyltransf_25"/>
    <property type="match status" value="1"/>
</dbReference>
<comment type="caution">
    <text evidence="2">The sequence shown here is derived from an EMBL/GenBank/DDBJ whole genome shotgun (WGS) entry which is preliminary data.</text>
</comment>
<evidence type="ECO:0000313" key="3">
    <source>
        <dbReference type="Proteomes" id="UP000239485"/>
    </source>
</evidence>
<reference evidence="2 3" key="1">
    <citation type="submission" date="2018-02" db="EMBL/GenBank/DDBJ databases">
        <title>Genomic Encyclopedia of Archaeal and Bacterial Type Strains, Phase II (KMG-II): from individual species to whole genera.</title>
        <authorList>
            <person name="Goeker M."/>
        </authorList>
    </citation>
    <scope>NUCLEOTIDE SEQUENCE [LARGE SCALE GENOMIC DNA]</scope>
    <source>
        <strain evidence="2 3">DSM 22857</strain>
    </source>
</reference>
<sequence>MASYRAPMSETAAVAANRANWDERVASHLIAYGVEDFIADPTRTTSIVRDDLALMAPHLPGGSPAGLDLVHLQCHIGLDTLSWARLGARVTGIDFSSASTAAARDVAARAGLAATFLDSDVDSALDACGDRFDVVYTGVGALCWLPDLTRWARVVAGLLRPGGLFAVRDAHPVLSAVDDDRSDGALVLTHPYFPTGGPQHYDDGTTYADADVRLQHADTYEWQHSLAEIVQALLDAGLTLTSLAEHRTIPWRALPQMVETAGGYVLPVGGDRLPLTFSLTATKPLGRGADRLRDTRP</sequence>
<keyword evidence="2" id="KW-0808">Transferase</keyword>
<gene>
    <name evidence="2" type="ORF">CLV92_103274</name>
</gene>
<dbReference type="GO" id="GO:0032259">
    <property type="term" value="P:methylation"/>
    <property type="evidence" value="ECO:0007669"/>
    <property type="project" value="UniProtKB-KW"/>
</dbReference>
<protein>
    <submittedName>
        <fullName evidence="2">Methyltransferase family protein</fullName>
    </submittedName>
</protein>
<proteinExistence type="predicted"/>
<organism evidence="2 3">
    <name type="scientific">Kineococcus xinjiangensis</name>
    <dbReference type="NCBI Taxonomy" id="512762"/>
    <lineage>
        <taxon>Bacteria</taxon>
        <taxon>Bacillati</taxon>
        <taxon>Actinomycetota</taxon>
        <taxon>Actinomycetes</taxon>
        <taxon>Kineosporiales</taxon>
        <taxon>Kineosporiaceae</taxon>
        <taxon>Kineococcus</taxon>
    </lineage>
</organism>
<keyword evidence="2" id="KW-0489">Methyltransferase</keyword>
<dbReference type="GO" id="GO:0008168">
    <property type="term" value="F:methyltransferase activity"/>
    <property type="evidence" value="ECO:0007669"/>
    <property type="project" value="UniProtKB-KW"/>
</dbReference>
<evidence type="ECO:0000259" key="1">
    <source>
        <dbReference type="Pfam" id="PF13649"/>
    </source>
</evidence>
<name>A0A2S6IU12_9ACTN</name>
<feature type="domain" description="Methyltransferase" evidence="1">
    <location>
        <begin position="74"/>
        <end position="163"/>
    </location>
</feature>
<dbReference type="SUPFAM" id="SSF53335">
    <property type="entry name" value="S-adenosyl-L-methionine-dependent methyltransferases"/>
    <property type="match status" value="1"/>
</dbReference>
<accession>A0A2S6IU12</accession>
<dbReference type="InterPro" id="IPR041698">
    <property type="entry name" value="Methyltransf_25"/>
</dbReference>
<dbReference type="Gene3D" id="3.40.50.150">
    <property type="entry name" value="Vaccinia Virus protein VP39"/>
    <property type="match status" value="1"/>
</dbReference>
<keyword evidence="3" id="KW-1185">Reference proteome</keyword>
<dbReference type="CDD" id="cd02440">
    <property type="entry name" value="AdoMet_MTases"/>
    <property type="match status" value="1"/>
</dbReference>
<dbReference type="EMBL" id="PTJD01000003">
    <property type="protein sequence ID" value="PPK97739.1"/>
    <property type="molecule type" value="Genomic_DNA"/>
</dbReference>
<dbReference type="InterPro" id="IPR029063">
    <property type="entry name" value="SAM-dependent_MTases_sf"/>
</dbReference>
<dbReference type="AlphaFoldDB" id="A0A2S6IU12"/>